<dbReference type="Proteomes" id="UP000651112">
    <property type="component" value="Unassembled WGS sequence"/>
</dbReference>
<dbReference type="HAMAP" id="MF_00274">
    <property type="entry name" value="DNA_YbaB_EbfC"/>
    <property type="match status" value="1"/>
</dbReference>
<accession>A0ABR7XVJ3</accession>
<comment type="caution">
    <text evidence="3">The sequence shown here is derived from an EMBL/GenBank/DDBJ whole genome shotgun (WGS) entry which is preliminary data.</text>
</comment>
<evidence type="ECO:0000313" key="3">
    <source>
        <dbReference type="EMBL" id="MBD1423068.1"/>
    </source>
</evidence>
<dbReference type="PIRSF" id="PIRSF004555">
    <property type="entry name" value="UCP004555"/>
    <property type="match status" value="1"/>
</dbReference>
<evidence type="ECO:0000256" key="1">
    <source>
        <dbReference type="ARBA" id="ARBA00023125"/>
    </source>
</evidence>
<dbReference type="PANTHER" id="PTHR33449">
    <property type="entry name" value="NUCLEOID-ASSOCIATED PROTEIN YBAB"/>
    <property type="match status" value="1"/>
</dbReference>
<comment type="similarity">
    <text evidence="2">Belongs to the YbaB/EbfC family.</text>
</comment>
<evidence type="ECO:0000256" key="2">
    <source>
        <dbReference type="HAMAP-Rule" id="MF_00274"/>
    </source>
</evidence>
<dbReference type="Pfam" id="PF02575">
    <property type="entry name" value="YbaB_DNA_bd"/>
    <property type="match status" value="1"/>
</dbReference>
<organism evidence="3 4">
    <name type="scientific">Sphingobacterium chuzhouense</name>
    <dbReference type="NCBI Taxonomy" id="1742264"/>
    <lineage>
        <taxon>Bacteria</taxon>
        <taxon>Pseudomonadati</taxon>
        <taxon>Bacteroidota</taxon>
        <taxon>Sphingobacteriia</taxon>
        <taxon>Sphingobacteriales</taxon>
        <taxon>Sphingobacteriaceae</taxon>
        <taxon>Sphingobacterium</taxon>
    </lineage>
</organism>
<dbReference type="InterPro" id="IPR036894">
    <property type="entry name" value="YbaB-like_sf"/>
</dbReference>
<gene>
    <name evidence="3" type="ORF">H8B21_15975</name>
</gene>
<comment type="subunit">
    <text evidence="2">Homodimer.</text>
</comment>
<protein>
    <recommendedName>
        <fullName evidence="2">Nucleoid-associated protein H8B21_15975</fullName>
    </recommendedName>
</protein>
<dbReference type="SUPFAM" id="SSF82607">
    <property type="entry name" value="YbaB-like"/>
    <property type="match status" value="1"/>
</dbReference>
<keyword evidence="1 2" id="KW-0238">DNA-binding</keyword>
<sequence length="105" mass="11567">MFDKLFQAQQKAEEVKKRLDSISVFGETEGGKVRVVASASKEIREVTIDDEFLKQLDDKEELEELLVVALNKALQQAENVSQAEMQVVSQDLLGGLGGLGNLFGK</sequence>
<keyword evidence="4" id="KW-1185">Reference proteome</keyword>
<dbReference type="EMBL" id="JACNYL010000003">
    <property type="protein sequence ID" value="MBD1423068.1"/>
    <property type="molecule type" value="Genomic_DNA"/>
</dbReference>
<dbReference type="InterPro" id="IPR004401">
    <property type="entry name" value="YbaB/EbfC"/>
</dbReference>
<proteinExistence type="inferred from homology"/>
<keyword evidence="2" id="KW-0963">Cytoplasm</keyword>
<dbReference type="PANTHER" id="PTHR33449:SF1">
    <property type="entry name" value="NUCLEOID-ASSOCIATED PROTEIN YBAB"/>
    <property type="match status" value="1"/>
</dbReference>
<dbReference type="Gene3D" id="3.30.1310.10">
    <property type="entry name" value="Nucleoid-associated protein YbaB-like domain"/>
    <property type="match status" value="1"/>
</dbReference>
<reference evidence="3 4" key="1">
    <citation type="submission" date="2020-08" db="EMBL/GenBank/DDBJ databases">
        <title>Sphingobacterium sp. DN00404 isolated from aquaculture water.</title>
        <authorList>
            <person name="Zhang M."/>
        </authorList>
    </citation>
    <scope>NUCLEOTIDE SEQUENCE [LARGE SCALE GENOMIC DNA]</scope>
    <source>
        <strain evidence="3 4">KCTC 42746</strain>
    </source>
</reference>
<comment type="function">
    <text evidence="2">Binds to DNA and alters its conformation. May be involved in regulation of gene expression, nucleoid organization and DNA protection.</text>
</comment>
<name>A0ABR7XVJ3_9SPHI</name>
<comment type="subcellular location">
    <subcellularLocation>
        <location evidence="2">Cytoplasm</location>
        <location evidence="2">Nucleoid</location>
    </subcellularLocation>
</comment>
<evidence type="ECO:0000313" key="4">
    <source>
        <dbReference type="Proteomes" id="UP000651112"/>
    </source>
</evidence>
<dbReference type="RefSeq" id="WP_190314725.1">
    <property type="nucleotide sequence ID" value="NZ_JACNYL010000003.1"/>
</dbReference>